<evidence type="ECO:0000313" key="3">
    <source>
        <dbReference type="Proteomes" id="UP001202180"/>
    </source>
</evidence>
<reference evidence="2 3" key="1">
    <citation type="submission" date="2022-04" db="EMBL/GenBank/DDBJ databases">
        <title>Spirosoma sp. strain RP8 genome sequencing and assembly.</title>
        <authorList>
            <person name="Jung Y."/>
        </authorList>
    </citation>
    <scope>NUCLEOTIDE SEQUENCE [LARGE SCALE GENOMIC DNA]</scope>
    <source>
        <strain evidence="2 3">RP8</strain>
    </source>
</reference>
<dbReference type="RefSeq" id="WP_248476945.1">
    <property type="nucleotide sequence ID" value="NZ_JALPRF010000002.1"/>
</dbReference>
<name>A0ABT0HJL6_9BACT</name>
<dbReference type="EMBL" id="JALPRF010000002">
    <property type="protein sequence ID" value="MCK8492348.1"/>
    <property type="molecule type" value="Genomic_DNA"/>
</dbReference>
<sequence>MKTIAQSFAMALLLSTAAFADNIVITSTKSVSPMVTTNSYKVAVFPSSTNGSKLHVIVERQPGQSMTIFLKDARGNALGQQRVGKSQGTFRFQFDLAELQDGNYRVEVVSGNDVALYPVTLKTQPSVARTLIVN</sequence>
<evidence type="ECO:0000256" key="1">
    <source>
        <dbReference type="SAM" id="SignalP"/>
    </source>
</evidence>
<evidence type="ECO:0008006" key="4">
    <source>
        <dbReference type="Google" id="ProtNLM"/>
    </source>
</evidence>
<comment type="caution">
    <text evidence="2">The sequence shown here is derived from an EMBL/GenBank/DDBJ whole genome shotgun (WGS) entry which is preliminary data.</text>
</comment>
<accession>A0ABT0HJL6</accession>
<keyword evidence="1" id="KW-0732">Signal</keyword>
<protein>
    <recommendedName>
        <fullName evidence="4">T9SS type A sorting domain-containing protein</fullName>
    </recommendedName>
</protein>
<keyword evidence="3" id="KW-1185">Reference proteome</keyword>
<organism evidence="2 3">
    <name type="scientific">Spirosoma liriopis</name>
    <dbReference type="NCBI Taxonomy" id="2937440"/>
    <lineage>
        <taxon>Bacteria</taxon>
        <taxon>Pseudomonadati</taxon>
        <taxon>Bacteroidota</taxon>
        <taxon>Cytophagia</taxon>
        <taxon>Cytophagales</taxon>
        <taxon>Cytophagaceae</taxon>
        <taxon>Spirosoma</taxon>
    </lineage>
</organism>
<gene>
    <name evidence="2" type="ORF">M0L20_10845</name>
</gene>
<feature type="signal peptide" evidence="1">
    <location>
        <begin position="1"/>
        <end position="20"/>
    </location>
</feature>
<dbReference type="Proteomes" id="UP001202180">
    <property type="component" value="Unassembled WGS sequence"/>
</dbReference>
<proteinExistence type="predicted"/>
<feature type="chain" id="PRO_5047528959" description="T9SS type A sorting domain-containing protein" evidence="1">
    <location>
        <begin position="21"/>
        <end position="134"/>
    </location>
</feature>
<evidence type="ECO:0000313" key="2">
    <source>
        <dbReference type="EMBL" id="MCK8492348.1"/>
    </source>
</evidence>